<accession>A0A392NEV5</accession>
<name>A0A392NEV5_9FABA</name>
<dbReference type="InterPro" id="IPR032675">
    <property type="entry name" value="LRR_dom_sf"/>
</dbReference>
<comment type="caution">
    <text evidence="1">The sequence shown here is derived from an EMBL/GenBank/DDBJ whole genome shotgun (WGS) entry which is preliminary data.</text>
</comment>
<dbReference type="GO" id="GO:0006952">
    <property type="term" value="P:defense response"/>
    <property type="evidence" value="ECO:0007669"/>
    <property type="project" value="InterPro"/>
</dbReference>
<dbReference type="Gene3D" id="3.80.10.10">
    <property type="entry name" value="Ribonuclease Inhibitor"/>
    <property type="match status" value="1"/>
</dbReference>
<evidence type="ECO:0000313" key="2">
    <source>
        <dbReference type="Proteomes" id="UP000265520"/>
    </source>
</evidence>
<dbReference type="Proteomes" id="UP000265520">
    <property type="component" value="Unassembled WGS sequence"/>
</dbReference>
<keyword evidence="2" id="KW-1185">Reference proteome</keyword>
<proteinExistence type="predicted"/>
<dbReference type="EMBL" id="LXQA010035625">
    <property type="protein sequence ID" value="MCH97675.1"/>
    <property type="molecule type" value="Genomic_DNA"/>
</dbReference>
<dbReference type="PANTHER" id="PTHR11017">
    <property type="entry name" value="LEUCINE-RICH REPEAT-CONTAINING PROTEIN"/>
    <property type="match status" value="1"/>
</dbReference>
<dbReference type="SUPFAM" id="SSF52058">
    <property type="entry name" value="L domain-like"/>
    <property type="match status" value="1"/>
</dbReference>
<dbReference type="InterPro" id="IPR044974">
    <property type="entry name" value="Disease_R_plants"/>
</dbReference>
<reference evidence="1 2" key="1">
    <citation type="journal article" date="2018" name="Front. Plant Sci.">
        <title>Red Clover (Trifolium pratense) and Zigzag Clover (T. medium) - A Picture of Genomic Similarities and Differences.</title>
        <authorList>
            <person name="Dluhosova J."/>
            <person name="Istvanek J."/>
            <person name="Nedelnik J."/>
            <person name="Repkova J."/>
        </authorList>
    </citation>
    <scope>NUCLEOTIDE SEQUENCE [LARGE SCALE GENOMIC DNA]</scope>
    <source>
        <strain evidence="2">cv. 10/8</strain>
        <tissue evidence="1">Leaf</tissue>
    </source>
</reference>
<dbReference type="AlphaFoldDB" id="A0A392NEV5"/>
<dbReference type="PANTHER" id="PTHR11017:SF271">
    <property type="entry name" value="DISEASE RESISTANCE PROTEIN (TIR-NBS-LRR CLASS) FAMILY"/>
    <property type="match status" value="1"/>
</dbReference>
<organism evidence="1 2">
    <name type="scientific">Trifolium medium</name>
    <dbReference type="NCBI Taxonomy" id="97028"/>
    <lineage>
        <taxon>Eukaryota</taxon>
        <taxon>Viridiplantae</taxon>
        <taxon>Streptophyta</taxon>
        <taxon>Embryophyta</taxon>
        <taxon>Tracheophyta</taxon>
        <taxon>Spermatophyta</taxon>
        <taxon>Magnoliopsida</taxon>
        <taxon>eudicotyledons</taxon>
        <taxon>Gunneridae</taxon>
        <taxon>Pentapetalae</taxon>
        <taxon>rosids</taxon>
        <taxon>fabids</taxon>
        <taxon>Fabales</taxon>
        <taxon>Fabaceae</taxon>
        <taxon>Papilionoideae</taxon>
        <taxon>50 kb inversion clade</taxon>
        <taxon>NPAAA clade</taxon>
        <taxon>Hologalegina</taxon>
        <taxon>IRL clade</taxon>
        <taxon>Trifolieae</taxon>
        <taxon>Trifolium</taxon>
    </lineage>
</organism>
<sequence length="125" mass="14314">MCKLRLLQLAGVKLKGDFKHLSGNLRWLHWHGFPLTYIPEEFQQASLVANELKYSNLTQMWKKNKVLENLKILNLSHSKDLTKTPDFSYMPTLEKIVLKDCPSLSVVSKSIGSLDKLLINLTNCT</sequence>
<feature type="non-terminal residue" evidence="1">
    <location>
        <position position="125"/>
    </location>
</feature>
<protein>
    <submittedName>
        <fullName evidence="1">TIR-NBS-LRR RCT1 resistance protein</fullName>
    </submittedName>
</protein>
<evidence type="ECO:0000313" key="1">
    <source>
        <dbReference type="EMBL" id="MCH97675.1"/>
    </source>
</evidence>